<reference evidence="3" key="1">
    <citation type="submission" date="2014-08" db="EMBL/GenBank/DDBJ databases">
        <authorList>
            <person name="Sharma Rahul"/>
            <person name="Thines Marco"/>
        </authorList>
    </citation>
    <scope>NUCLEOTIDE SEQUENCE</scope>
</reference>
<evidence type="ECO:0000259" key="2">
    <source>
        <dbReference type="Pfam" id="PF18126"/>
    </source>
</evidence>
<dbReference type="Pfam" id="PF18126">
    <property type="entry name" value="Mitoc_mL59"/>
    <property type="match status" value="1"/>
</dbReference>
<dbReference type="EMBL" id="LN483142">
    <property type="protein sequence ID" value="CED82678.1"/>
    <property type="molecule type" value="Genomic_DNA"/>
</dbReference>
<protein>
    <recommendedName>
        <fullName evidence="2">Large ribosomal subunit protein mL59 domain-containing protein</fullName>
    </recommendedName>
</protein>
<feature type="domain" description="Large ribosomal subunit protein mL59" evidence="2">
    <location>
        <begin position="84"/>
        <end position="264"/>
    </location>
</feature>
<dbReference type="InterPro" id="IPR037507">
    <property type="entry name" value="Ribosomal_mL59"/>
</dbReference>
<evidence type="ECO:0000256" key="1">
    <source>
        <dbReference type="SAM" id="Coils"/>
    </source>
</evidence>
<sequence length="279" mass="32580">MPSLSKLQRLHPGKSLIRTVESLGLRLGQDKIPPSLKKSGVVVPIWRKKNSAEPHWHKATVVLPHVELVDKPFKETRIGAFMNREWRRKELSDKYKHHEFNHIPEGQIRNPFIPWFNPVIRRFESPIYTTREQRRLVEEARRLNITDVLPSGPKTPPEFANTFMDVWKETGKERTRTELGRIIWAGVYKKKLNPWGEGRFTEDRLSPEKIKEREVVEGLPRWGPYKGRQIMFKGSLPERQAPAKKAATQARLDTMDQRIAAWKKEKAAEKEKAKSSLPY</sequence>
<dbReference type="GO" id="GO:0003735">
    <property type="term" value="F:structural constituent of ribosome"/>
    <property type="evidence" value="ECO:0007669"/>
    <property type="project" value="InterPro"/>
</dbReference>
<keyword evidence="1" id="KW-0175">Coiled coil</keyword>
<name>A0A0F7SRH9_PHARH</name>
<organism evidence="3">
    <name type="scientific">Phaffia rhodozyma</name>
    <name type="common">Yeast</name>
    <name type="synonym">Xanthophyllomyces dendrorhous</name>
    <dbReference type="NCBI Taxonomy" id="264483"/>
    <lineage>
        <taxon>Eukaryota</taxon>
        <taxon>Fungi</taxon>
        <taxon>Dikarya</taxon>
        <taxon>Basidiomycota</taxon>
        <taxon>Agaricomycotina</taxon>
        <taxon>Tremellomycetes</taxon>
        <taxon>Cystofilobasidiales</taxon>
        <taxon>Mrakiaceae</taxon>
        <taxon>Phaffia</taxon>
    </lineage>
</organism>
<evidence type="ECO:0000313" key="3">
    <source>
        <dbReference type="EMBL" id="CED82678.1"/>
    </source>
</evidence>
<dbReference type="PANTHER" id="PTHR28041">
    <property type="entry name" value="54S RIBOSOMAL PROTEIN L25, MITOCHONDRIAL"/>
    <property type="match status" value="1"/>
</dbReference>
<dbReference type="AlphaFoldDB" id="A0A0F7SRH9"/>
<proteinExistence type="predicted"/>
<accession>A0A0F7SRH9</accession>
<dbReference type="InterPro" id="IPR040922">
    <property type="entry name" value="Ribosomal_mL59_dom"/>
</dbReference>
<dbReference type="PANTHER" id="PTHR28041:SF1">
    <property type="entry name" value="LARGE RIBOSOMAL SUBUNIT PROTEIN ML59"/>
    <property type="match status" value="1"/>
</dbReference>
<dbReference type="GO" id="GO:0005762">
    <property type="term" value="C:mitochondrial large ribosomal subunit"/>
    <property type="evidence" value="ECO:0007669"/>
    <property type="project" value="InterPro"/>
</dbReference>
<feature type="coiled-coil region" evidence="1">
    <location>
        <begin position="245"/>
        <end position="272"/>
    </location>
</feature>